<dbReference type="RefSeq" id="XP_062653429.1">
    <property type="nucleotide sequence ID" value="XM_062797577.1"/>
</dbReference>
<protein>
    <submittedName>
        <fullName evidence="1">Uncharacterized protein</fullName>
    </submittedName>
</protein>
<comment type="caution">
    <text evidence="1">The sequence shown here is derived from an EMBL/GenBank/DDBJ whole genome shotgun (WGS) entry which is preliminary data.</text>
</comment>
<dbReference type="GeneID" id="87834356"/>
<organism evidence="1 2">
    <name type="scientific">Parathielavia appendiculata</name>
    <dbReference type="NCBI Taxonomy" id="2587402"/>
    <lineage>
        <taxon>Eukaryota</taxon>
        <taxon>Fungi</taxon>
        <taxon>Dikarya</taxon>
        <taxon>Ascomycota</taxon>
        <taxon>Pezizomycotina</taxon>
        <taxon>Sordariomycetes</taxon>
        <taxon>Sordariomycetidae</taxon>
        <taxon>Sordariales</taxon>
        <taxon>Chaetomiaceae</taxon>
        <taxon>Parathielavia</taxon>
    </lineage>
</organism>
<name>A0AAN6UAW0_9PEZI</name>
<gene>
    <name evidence="1" type="ORF">N657DRAFT_88982</name>
</gene>
<accession>A0AAN6UAW0</accession>
<dbReference type="EMBL" id="MU853223">
    <property type="protein sequence ID" value="KAK4129658.1"/>
    <property type="molecule type" value="Genomic_DNA"/>
</dbReference>
<dbReference type="AlphaFoldDB" id="A0AAN6UAW0"/>
<reference evidence="1" key="2">
    <citation type="submission" date="2023-05" db="EMBL/GenBank/DDBJ databases">
        <authorList>
            <consortium name="Lawrence Berkeley National Laboratory"/>
            <person name="Steindorff A."/>
            <person name="Hensen N."/>
            <person name="Bonometti L."/>
            <person name="Westerberg I."/>
            <person name="Brannstrom I.O."/>
            <person name="Guillou S."/>
            <person name="Cros-Aarteil S."/>
            <person name="Calhoun S."/>
            <person name="Haridas S."/>
            <person name="Kuo A."/>
            <person name="Mondo S."/>
            <person name="Pangilinan J."/>
            <person name="Riley R."/>
            <person name="Labutti K."/>
            <person name="Andreopoulos B."/>
            <person name="Lipzen A."/>
            <person name="Chen C."/>
            <person name="Yanf M."/>
            <person name="Daum C."/>
            <person name="Ng V."/>
            <person name="Clum A."/>
            <person name="Ohm R."/>
            <person name="Martin F."/>
            <person name="Silar P."/>
            <person name="Natvig D."/>
            <person name="Lalanne C."/>
            <person name="Gautier V."/>
            <person name="Ament-Velasquez S.L."/>
            <person name="Kruys A."/>
            <person name="Hutchinson M.I."/>
            <person name="Powell A.J."/>
            <person name="Barry K."/>
            <person name="Miller A.N."/>
            <person name="Grigoriev I.V."/>
            <person name="Debuchy R."/>
            <person name="Gladieux P."/>
            <person name="Thoren M.H."/>
            <person name="Johannesson H."/>
        </authorList>
    </citation>
    <scope>NUCLEOTIDE SEQUENCE</scope>
    <source>
        <strain evidence="1">CBS 731.68</strain>
    </source>
</reference>
<evidence type="ECO:0000313" key="1">
    <source>
        <dbReference type="EMBL" id="KAK4129658.1"/>
    </source>
</evidence>
<dbReference type="Proteomes" id="UP001302602">
    <property type="component" value="Unassembled WGS sequence"/>
</dbReference>
<reference evidence="1" key="1">
    <citation type="journal article" date="2023" name="Mol. Phylogenet. Evol.">
        <title>Genome-scale phylogeny and comparative genomics of the fungal order Sordariales.</title>
        <authorList>
            <person name="Hensen N."/>
            <person name="Bonometti L."/>
            <person name="Westerberg I."/>
            <person name="Brannstrom I.O."/>
            <person name="Guillou S."/>
            <person name="Cros-Aarteil S."/>
            <person name="Calhoun S."/>
            <person name="Haridas S."/>
            <person name="Kuo A."/>
            <person name="Mondo S."/>
            <person name="Pangilinan J."/>
            <person name="Riley R."/>
            <person name="LaButti K."/>
            <person name="Andreopoulos B."/>
            <person name="Lipzen A."/>
            <person name="Chen C."/>
            <person name="Yan M."/>
            <person name="Daum C."/>
            <person name="Ng V."/>
            <person name="Clum A."/>
            <person name="Steindorff A."/>
            <person name="Ohm R.A."/>
            <person name="Martin F."/>
            <person name="Silar P."/>
            <person name="Natvig D.O."/>
            <person name="Lalanne C."/>
            <person name="Gautier V."/>
            <person name="Ament-Velasquez S.L."/>
            <person name="Kruys A."/>
            <person name="Hutchinson M.I."/>
            <person name="Powell A.J."/>
            <person name="Barry K."/>
            <person name="Miller A.N."/>
            <person name="Grigoriev I.V."/>
            <person name="Debuchy R."/>
            <person name="Gladieux P."/>
            <person name="Hiltunen Thoren M."/>
            <person name="Johannesson H."/>
        </authorList>
    </citation>
    <scope>NUCLEOTIDE SEQUENCE</scope>
    <source>
        <strain evidence="1">CBS 731.68</strain>
    </source>
</reference>
<evidence type="ECO:0000313" key="2">
    <source>
        <dbReference type="Proteomes" id="UP001302602"/>
    </source>
</evidence>
<proteinExistence type="predicted"/>
<keyword evidence="2" id="KW-1185">Reference proteome</keyword>
<sequence length="156" mass="17123">MLGASGRKGMRLKSVWFVRRSGRVGGERWTELRRCRCLVAKTFCFAVLGSSSHHLTSVPHANDIGSALCFRRAGQPLIASFNCPAHLHRCSGSSFLTTTKFENCRSDPPAVLCSDLITSCCISCVSRAFCRIVAGPARRREYLDNPLTGAVLPMLF</sequence>